<evidence type="ECO:0000313" key="4">
    <source>
        <dbReference type="EMBL" id="KAK4146603.1"/>
    </source>
</evidence>
<evidence type="ECO:0000256" key="3">
    <source>
        <dbReference type="SAM" id="SignalP"/>
    </source>
</evidence>
<dbReference type="InterPro" id="IPR013320">
    <property type="entry name" value="ConA-like_dom_sf"/>
</dbReference>
<reference evidence="4" key="1">
    <citation type="journal article" date="2023" name="Mol. Phylogenet. Evol.">
        <title>Genome-scale phylogeny and comparative genomics of the fungal order Sordariales.</title>
        <authorList>
            <person name="Hensen N."/>
            <person name="Bonometti L."/>
            <person name="Westerberg I."/>
            <person name="Brannstrom I.O."/>
            <person name="Guillou S."/>
            <person name="Cros-Aarteil S."/>
            <person name="Calhoun S."/>
            <person name="Haridas S."/>
            <person name="Kuo A."/>
            <person name="Mondo S."/>
            <person name="Pangilinan J."/>
            <person name="Riley R."/>
            <person name="LaButti K."/>
            <person name="Andreopoulos B."/>
            <person name="Lipzen A."/>
            <person name="Chen C."/>
            <person name="Yan M."/>
            <person name="Daum C."/>
            <person name="Ng V."/>
            <person name="Clum A."/>
            <person name="Steindorff A."/>
            <person name="Ohm R.A."/>
            <person name="Martin F."/>
            <person name="Silar P."/>
            <person name="Natvig D.O."/>
            <person name="Lalanne C."/>
            <person name="Gautier V."/>
            <person name="Ament-Velasquez S.L."/>
            <person name="Kruys A."/>
            <person name="Hutchinson M.I."/>
            <person name="Powell A.J."/>
            <person name="Barry K."/>
            <person name="Miller A.N."/>
            <person name="Grigoriev I.V."/>
            <person name="Debuchy R."/>
            <person name="Gladieux P."/>
            <person name="Hiltunen Thoren M."/>
            <person name="Johannesson H."/>
        </authorList>
    </citation>
    <scope>NUCLEOTIDE SEQUENCE</scope>
    <source>
        <strain evidence="4">CBS 141.50</strain>
    </source>
</reference>
<name>A0AAN6ZQI9_9PEZI</name>
<sequence length="257" mass="27993">MPSTNLLYHLLLAVLIPITTAFPIPLLHPRQSVATLCSETGYWSGSGYEVNNNNWGASSATSGSQCTYVDSASSSGVAWHTTWTWEGGETDVKSFAYSGLQVERGHTIAAIGGLETEVKWAYNTTEGVRANVAYDFFTDEDPERETTGGDYELMLWLAKYGDIQPIGSTDASATLAGHDWDYYVGNKSDGMRVYSFVAISQIDSFSGDIKEFFDYVTDHDGFPAETQNLIVFDFGSEAFTGGPTELTVSSFTASMDT</sequence>
<dbReference type="Gene3D" id="2.60.120.180">
    <property type="match status" value="1"/>
</dbReference>
<protein>
    <submittedName>
        <fullName evidence="4">Concanavalin A-like lectin/glucanase domain-containing protein</fullName>
    </submittedName>
</protein>
<keyword evidence="5" id="KW-1185">Reference proteome</keyword>
<evidence type="ECO:0000256" key="2">
    <source>
        <dbReference type="RuleBase" id="RU361163"/>
    </source>
</evidence>
<reference evidence="4" key="2">
    <citation type="submission" date="2023-05" db="EMBL/GenBank/DDBJ databases">
        <authorList>
            <consortium name="Lawrence Berkeley National Laboratory"/>
            <person name="Steindorff A."/>
            <person name="Hensen N."/>
            <person name="Bonometti L."/>
            <person name="Westerberg I."/>
            <person name="Brannstrom I.O."/>
            <person name="Guillou S."/>
            <person name="Cros-Aarteil S."/>
            <person name="Calhoun S."/>
            <person name="Haridas S."/>
            <person name="Kuo A."/>
            <person name="Mondo S."/>
            <person name="Pangilinan J."/>
            <person name="Riley R."/>
            <person name="Labutti K."/>
            <person name="Andreopoulos B."/>
            <person name="Lipzen A."/>
            <person name="Chen C."/>
            <person name="Yanf M."/>
            <person name="Daum C."/>
            <person name="Ng V."/>
            <person name="Clum A."/>
            <person name="Ohm R."/>
            <person name="Martin F."/>
            <person name="Silar P."/>
            <person name="Natvig D."/>
            <person name="Lalanne C."/>
            <person name="Gautier V."/>
            <person name="Ament-Velasquez S.L."/>
            <person name="Kruys A."/>
            <person name="Hutchinson M.I."/>
            <person name="Powell A.J."/>
            <person name="Barry K."/>
            <person name="Miller A.N."/>
            <person name="Grigoriev I.V."/>
            <person name="Debuchy R."/>
            <person name="Gladieux P."/>
            <person name="Thoren M.H."/>
            <person name="Johannesson H."/>
        </authorList>
    </citation>
    <scope>NUCLEOTIDE SEQUENCE</scope>
    <source>
        <strain evidence="4">CBS 141.50</strain>
    </source>
</reference>
<dbReference type="Pfam" id="PF01670">
    <property type="entry name" value="Glyco_hydro_12"/>
    <property type="match status" value="1"/>
</dbReference>
<keyword evidence="2" id="KW-0326">Glycosidase</keyword>
<keyword evidence="2" id="KW-0378">Hydrolase</keyword>
<dbReference type="EMBL" id="MU853560">
    <property type="protein sequence ID" value="KAK4146603.1"/>
    <property type="molecule type" value="Genomic_DNA"/>
</dbReference>
<dbReference type="PANTHER" id="PTHR34002">
    <property type="entry name" value="BLR1656 PROTEIN"/>
    <property type="match status" value="1"/>
</dbReference>
<dbReference type="GO" id="GO:0000272">
    <property type="term" value="P:polysaccharide catabolic process"/>
    <property type="evidence" value="ECO:0007669"/>
    <property type="project" value="UniProtKB-KW"/>
</dbReference>
<evidence type="ECO:0000256" key="1">
    <source>
        <dbReference type="ARBA" id="ARBA00005519"/>
    </source>
</evidence>
<keyword evidence="2" id="KW-0624">Polysaccharide degradation</keyword>
<dbReference type="GeneID" id="87822194"/>
<dbReference type="GO" id="GO:0008810">
    <property type="term" value="F:cellulase activity"/>
    <property type="evidence" value="ECO:0007669"/>
    <property type="project" value="InterPro"/>
</dbReference>
<proteinExistence type="inferred from homology"/>
<dbReference type="Proteomes" id="UP001302676">
    <property type="component" value="Unassembled WGS sequence"/>
</dbReference>
<dbReference type="PANTHER" id="PTHR34002:SF10">
    <property type="entry name" value="PUTATIVE-RELATED"/>
    <property type="match status" value="1"/>
</dbReference>
<feature type="chain" id="PRO_5042898565" evidence="3">
    <location>
        <begin position="22"/>
        <end position="257"/>
    </location>
</feature>
<dbReference type="InterPro" id="IPR002594">
    <property type="entry name" value="GH12"/>
</dbReference>
<evidence type="ECO:0000313" key="5">
    <source>
        <dbReference type="Proteomes" id="UP001302676"/>
    </source>
</evidence>
<organism evidence="4 5">
    <name type="scientific">Dichotomopilus funicola</name>
    <dbReference type="NCBI Taxonomy" id="1934379"/>
    <lineage>
        <taxon>Eukaryota</taxon>
        <taxon>Fungi</taxon>
        <taxon>Dikarya</taxon>
        <taxon>Ascomycota</taxon>
        <taxon>Pezizomycotina</taxon>
        <taxon>Sordariomycetes</taxon>
        <taxon>Sordariomycetidae</taxon>
        <taxon>Sordariales</taxon>
        <taxon>Chaetomiaceae</taxon>
        <taxon>Dichotomopilus</taxon>
    </lineage>
</organism>
<keyword evidence="3" id="KW-0732">Signal</keyword>
<dbReference type="AlphaFoldDB" id="A0AAN6ZQI9"/>
<dbReference type="InterPro" id="IPR013319">
    <property type="entry name" value="GH11/12"/>
</dbReference>
<dbReference type="SUPFAM" id="SSF49899">
    <property type="entry name" value="Concanavalin A-like lectins/glucanases"/>
    <property type="match status" value="1"/>
</dbReference>
<comment type="similarity">
    <text evidence="1 2">Belongs to the glycosyl hydrolase 12 (cellulase H) family.</text>
</comment>
<comment type="caution">
    <text evidence="4">The sequence shown here is derived from an EMBL/GenBank/DDBJ whole genome shotgun (WGS) entry which is preliminary data.</text>
</comment>
<accession>A0AAN6ZQI9</accession>
<dbReference type="RefSeq" id="XP_062639974.1">
    <property type="nucleotide sequence ID" value="XM_062785581.1"/>
</dbReference>
<gene>
    <name evidence="4" type="ORF">C8A04DRAFT_9687</name>
</gene>
<feature type="signal peptide" evidence="3">
    <location>
        <begin position="1"/>
        <end position="21"/>
    </location>
</feature>
<keyword evidence="2" id="KW-0119">Carbohydrate metabolism</keyword>